<proteinExistence type="predicted"/>
<dbReference type="OrthoDB" id="1114958at2"/>
<dbReference type="SUPFAM" id="SSF55486">
    <property type="entry name" value="Metalloproteases ('zincins'), catalytic domain"/>
    <property type="match status" value="1"/>
</dbReference>
<organism evidence="1 2">
    <name type="scientific">Kurthia sibirica</name>
    <dbReference type="NCBI Taxonomy" id="202750"/>
    <lineage>
        <taxon>Bacteria</taxon>
        <taxon>Bacillati</taxon>
        <taxon>Bacillota</taxon>
        <taxon>Bacilli</taxon>
        <taxon>Bacillales</taxon>
        <taxon>Caryophanaceae</taxon>
        <taxon>Kurthia</taxon>
    </lineage>
</organism>
<reference evidence="1 2" key="1">
    <citation type="submission" date="2018-05" db="EMBL/GenBank/DDBJ databases">
        <title>Kurthia sibirica genome sequence.</title>
        <authorList>
            <person name="Maclea K.S."/>
            <person name="Goen A.E."/>
        </authorList>
    </citation>
    <scope>NUCLEOTIDE SEQUENCE [LARGE SCALE GENOMIC DNA]</scope>
    <source>
        <strain evidence="1 2">ATCC 49154</strain>
    </source>
</reference>
<dbReference type="AlphaFoldDB" id="A0A2U3APV6"/>
<sequence>MKKVVISIVIILFFVLAFLIGFNYTNLWADDIETLQSPSKPPIKKIQSNDTPSYKIGDQAIQKLEKRHGDLLYEGYNATSYEMDNTSTNIKKIVTFSVQKNTLSVKKTSRSNQFNSVVADTALQQQLWQNFTAIIPAENRQMIVQFEIITDGIDGILGYVQQLNNPQQWSLALDYKDAANLNALYATIVHEYGHLFSLNSYEFSSLQQTGCKNYAPDEGCLKKSSYLNMYYDDFWKGTTISEWREDSTIADDSDIQSAFFATHPGEFVTEYATSHPVEDFAESWMYFVLSEKPQRYTLSDDKILFFYNFPELIQLRNTILTNLVKRY</sequence>
<gene>
    <name evidence="1" type="ORF">DEX24_02070</name>
</gene>
<accession>A0A2U3APV6</accession>
<comment type="caution">
    <text evidence="1">The sequence shown here is derived from an EMBL/GenBank/DDBJ whole genome shotgun (WGS) entry which is preliminary data.</text>
</comment>
<protein>
    <submittedName>
        <fullName evidence="1">Uncharacterized protein</fullName>
    </submittedName>
</protein>
<dbReference type="RefSeq" id="WP_109304744.1">
    <property type="nucleotide sequence ID" value="NZ_BJUF01000002.1"/>
</dbReference>
<keyword evidence="2" id="KW-1185">Reference proteome</keyword>
<evidence type="ECO:0000313" key="1">
    <source>
        <dbReference type="EMBL" id="PWI26573.1"/>
    </source>
</evidence>
<dbReference type="EMBL" id="QFVR01000002">
    <property type="protein sequence ID" value="PWI26573.1"/>
    <property type="molecule type" value="Genomic_DNA"/>
</dbReference>
<dbReference type="GO" id="GO:0008237">
    <property type="term" value="F:metallopeptidase activity"/>
    <property type="evidence" value="ECO:0007669"/>
    <property type="project" value="InterPro"/>
</dbReference>
<dbReference type="InterPro" id="IPR024079">
    <property type="entry name" value="MetalloPept_cat_dom_sf"/>
</dbReference>
<dbReference type="Proteomes" id="UP000245938">
    <property type="component" value="Unassembled WGS sequence"/>
</dbReference>
<evidence type="ECO:0000313" key="2">
    <source>
        <dbReference type="Proteomes" id="UP000245938"/>
    </source>
</evidence>
<name>A0A2U3APV6_9BACL</name>
<dbReference type="Gene3D" id="3.40.390.10">
    <property type="entry name" value="Collagenase (Catalytic Domain)"/>
    <property type="match status" value="1"/>
</dbReference>